<reference evidence="2 3" key="1">
    <citation type="journal article" date="2017" name="Nat. Commun.">
        <title>Genome assembly with in vitro proximity ligation data and whole-genome triplication in lettuce.</title>
        <authorList>
            <person name="Reyes-Chin-Wo S."/>
            <person name="Wang Z."/>
            <person name="Yang X."/>
            <person name="Kozik A."/>
            <person name="Arikit S."/>
            <person name="Song C."/>
            <person name="Xia L."/>
            <person name="Froenicke L."/>
            <person name="Lavelle D.O."/>
            <person name="Truco M.J."/>
            <person name="Xia R."/>
            <person name="Zhu S."/>
            <person name="Xu C."/>
            <person name="Xu H."/>
            <person name="Xu X."/>
            <person name="Cox K."/>
            <person name="Korf I."/>
            <person name="Meyers B.C."/>
            <person name="Michelmore R.W."/>
        </authorList>
    </citation>
    <scope>NUCLEOTIDE SEQUENCE [LARGE SCALE GENOMIC DNA]</scope>
    <source>
        <strain evidence="3">cv. Salinas</strain>
        <tissue evidence="2">Seedlings</tissue>
    </source>
</reference>
<organism evidence="2 3">
    <name type="scientific">Lactuca sativa</name>
    <name type="common">Garden lettuce</name>
    <dbReference type="NCBI Taxonomy" id="4236"/>
    <lineage>
        <taxon>Eukaryota</taxon>
        <taxon>Viridiplantae</taxon>
        <taxon>Streptophyta</taxon>
        <taxon>Embryophyta</taxon>
        <taxon>Tracheophyta</taxon>
        <taxon>Spermatophyta</taxon>
        <taxon>Magnoliopsida</taxon>
        <taxon>eudicotyledons</taxon>
        <taxon>Gunneridae</taxon>
        <taxon>Pentapetalae</taxon>
        <taxon>asterids</taxon>
        <taxon>campanulids</taxon>
        <taxon>Asterales</taxon>
        <taxon>Asteraceae</taxon>
        <taxon>Cichorioideae</taxon>
        <taxon>Cichorieae</taxon>
        <taxon>Lactucinae</taxon>
        <taxon>Lactuca</taxon>
    </lineage>
</organism>
<keyword evidence="1" id="KW-1133">Transmembrane helix</keyword>
<evidence type="ECO:0000313" key="3">
    <source>
        <dbReference type="Proteomes" id="UP000235145"/>
    </source>
</evidence>
<evidence type="ECO:0000313" key="2">
    <source>
        <dbReference type="EMBL" id="KAJ0211797.1"/>
    </source>
</evidence>
<accession>A0A9R1VVM8</accession>
<gene>
    <name evidence="2" type="ORF">LSAT_V11C400186100</name>
</gene>
<dbReference type="AlphaFoldDB" id="A0A9R1VVM8"/>
<protein>
    <submittedName>
        <fullName evidence="2">Uncharacterized protein</fullName>
    </submittedName>
</protein>
<name>A0A9R1VVM8_LACSA</name>
<dbReference type="EMBL" id="NBSK02000004">
    <property type="protein sequence ID" value="KAJ0211797.1"/>
    <property type="molecule type" value="Genomic_DNA"/>
</dbReference>
<sequence length="81" mass="9905">MVELKIVEQVIYMFYCILLIHRLFQKVNALNFYMSKLSNDLCYETERREDLESKISMTDYLMTSVMKQKEMMVDNFNRSHY</sequence>
<comment type="caution">
    <text evidence="2">The sequence shown here is derived from an EMBL/GenBank/DDBJ whole genome shotgun (WGS) entry which is preliminary data.</text>
</comment>
<proteinExistence type="predicted"/>
<evidence type="ECO:0000256" key="1">
    <source>
        <dbReference type="SAM" id="Phobius"/>
    </source>
</evidence>
<dbReference type="Proteomes" id="UP000235145">
    <property type="component" value="Unassembled WGS sequence"/>
</dbReference>
<feature type="transmembrane region" description="Helical" evidence="1">
    <location>
        <begin position="6"/>
        <end position="24"/>
    </location>
</feature>
<keyword evidence="1" id="KW-0812">Transmembrane</keyword>
<keyword evidence="1" id="KW-0472">Membrane</keyword>
<keyword evidence="3" id="KW-1185">Reference proteome</keyword>